<dbReference type="HOGENOM" id="CLU_1728003_0_0_0"/>
<dbReference type="STRING" id="330214.NIDE0643"/>
<sequence length="151" mass="16491">MPTRFEFHRTPRVVAGLLLVMGVALAWMSVTPTGALSCLHCFLAQRWVEATVVDQSPRPSRSDTRAASASHASRRVVLNPPVLSDSAVGDPRTLPVSRDASLSDLHPATERHWVFPERYVFAPVHTGPSQFPVVRDPKIVGLRAPPSLIIA</sequence>
<gene>
    <name evidence="1" type="ORF">NIDE0643</name>
</gene>
<proteinExistence type="predicted"/>
<evidence type="ECO:0000313" key="1">
    <source>
        <dbReference type="EMBL" id="CBK40415.1"/>
    </source>
</evidence>
<evidence type="ECO:0000313" key="2">
    <source>
        <dbReference type="Proteomes" id="UP000001660"/>
    </source>
</evidence>
<accession>D8PB06</accession>
<organism evidence="1 2">
    <name type="scientific">Nitrospira defluvii</name>
    <dbReference type="NCBI Taxonomy" id="330214"/>
    <lineage>
        <taxon>Bacteria</taxon>
        <taxon>Pseudomonadati</taxon>
        <taxon>Nitrospirota</taxon>
        <taxon>Nitrospiria</taxon>
        <taxon>Nitrospirales</taxon>
        <taxon>Nitrospiraceae</taxon>
        <taxon>Nitrospira</taxon>
    </lineage>
</organism>
<reference evidence="1 2" key="1">
    <citation type="journal article" date="2010" name="Proc. Natl. Acad. Sci. U.S.A.">
        <title>A Nitrospira metagenome illuminates the physiology and evolution of globally important nitrite-oxidizing bacteria.</title>
        <authorList>
            <person name="Lucker S."/>
            <person name="Wagner M."/>
            <person name="Maixner F."/>
            <person name="Pelletier E."/>
            <person name="Koch H."/>
            <person name="Vacherie B."/>
            <person name="Rattei T."/>
            <person name="Sinninghe Damste J."/>
            <person name="Spieck E."/>
            <person name="Le Paslier D."/>
            <person name="Daims H."/>
        </authorList>
    </citation>
    <scope>NUCLEOTIDE SEQUENCE [LARGE SCALE GENOMIC DNA]</scope>
</reference>
<name>D8PB06_9BACT</name>
<dbReference type="Proteomes" id="UP000001660">
    <property type="component" value="Chromosome"/>
</dbReference>
<dbReference type="AlphaFoldDB" id="D8PB06"/>
<dbReference type="EMBL" id="FP929003">
    <property type="protein sequence ID" value="CBK40415.1"/>
    <property type="molecule type" value="Genomic_DNA"/>
</dbReference>
<protein>
    <submittedName>
        <fullName evidence="1">Uncharacterized protein</fullName>
    </submittedName>
</protein>
<dbReference type="KEGG" id="nde:NIDE0643"/>
<keyword evidence="2" id="KW-1185">Reference proteome</keyword>